<keyword evidence="8" id="KW-1185">Reference proteome</keyword>
<sequence length="155" mass="18593">MWNWHLADIVSTEVRRRMMSGIRSKNTKPEMIVRKGLHRLGFRFRLHDKQLPGKPDLVFPKHDSVIFVHGCFWHGHGCHLFKWPKTRPEFWRKKIENNKLRDQRAIDALSQAGWKCLTFWECATKNQPEEQISIELEKVKRWLLNADRNEEIPAR</sequence>
<keyword evidence="1 6" id="KW-0540">Nuclease</keyword>
<dbReference type="EC" id="3.1.-.-" evidence="6"/>
<evidence type="ECO:0000313" key="7">
    <source>
        <dbReference type="EMBL" id="SIN59904.1"/>
    </source>
</evidence>
<organism evidence="7 8">
    <name type="scientific">Parasphingorhabdus marina DSM 22363</name>
    <dbReference type="NCBI Taxonomy" id="1123272"/>
    <lineage>
        <taxon>Bacteria</taxon>
        <taxon>Pseudomonadati</taxon>
        <taxon>Pseudomonadota</taxon>
        <taxon>Alphaproteobacteria</taxon>
        <taxon>Sphingomonadales</taxon>
        <taxon>Sphingomonadaceae</taxon>
        <taxon>Parasphingorhabdus</taxon>
    </lineage>
</organism>
<keyword evidence="4 6" id="KW-0378">Hydrolase</keyword>
<protein>
    <recommendedName>
        <fullName evidence="6">Very short patch repair endonuclease</fullName>
        <ecNumber evidence="6">3.1.-.-</ecNumber>
    </recommendedName>
</protein>
<dbReference type="SUPFAM" id="SSF52980">
    <property type="entry name" value="Restriction endonuclease-like"/>
    <property type="match status" value="1"/>
</dbReference>
<dbReference type="STRING" id="1123272.SAMN02745824_0442"/>
<dbReference type="GO" id="GO:0004519">
    <property type="term" value="F:endonuclease activity"/>
    <property type="evidence" value="ECO:0007669"/>
    <property type="project" value="UniProtKB-KW"/>
</dbReference>
<keyword evidence="2 6" id="KW-0255">Endonuclease</keyword>
<dbReference type="InterPro" id="IPR011335">
    <property type="entry name" value="Restrct_endonuc-II-like"/>
</dbReference>
<dbReference type="EMBL" id="FSQW01000001">
    <property type="protein sequence ID" value="SIN59904.1"/>
    <property type="molecule type" value="Genomic_DNA"/>
</dbReference>
<name>A0A1N6CNG9_9SPHN</name>
<dbReference type="NCBIfam" id="TIGR00632">
    <property type="entry name" value="vsr"/>
    <property type="match status" value="1"/>
</dbReference>
<reference evidence="8" key="1">
    <citation type="submission" date="2016-11" db="EMBL/GenBank/DDBJ databases">
        <authorList>
            <person name="Varghese N."/>
            <person name="Submissions S."/>
        </authorList>
    </citation>
    <scope>NUCLEOTIDE SEQUENCE [LARGE SCALE GENOMIC DNA]</scope>
    <source>
        <strain evidence="8">DSM 22363</strain>
    </source>
</reference>
<dbReference type="InterPro" id="IPR004603">
    <property type="entry name" value="DNA_mismatch_endonuc_vsr"/>
</dbReference>
<gene>
    <name evidence="7" type="ORF">SAMN02745824_0442</name>
</gene>
<dbReference type="Proteomes" id="UP000185192">
    <property type="component" value="Unassembled WGS sequence"/>
</dbReference>
<dbReference type="GO" id="GO:0016787">
    <property type="term" value="F:hydrolase activity"/>
    <property type="evidence" value="ECO:0007669"/>
    <property type="project" value="UniProtKB-KW"/>
</dbReference>
<evidence type="ECO:0000313" key="8">
    <source>
        <dbReference type="Proteomes" id="UP000185192"/>
    </source>
</evidence>
<dbReference type="Gene3D" id="3.40.960.10">
    <property type="entry name" value="VSR Endonuclease"/>
    <property type="match status" value="1"/>
</dbReference>
<dbReference type="AlphaFoldDB" id="A0A1N6CNG9"/>
<comment type="similarity">
    <text evidence="6">Belongs to the vsr family.</text>
</comment>
<proteinExistence type="inferred from homology"/>
<dbReference type="Pfam" id="PF03852">
    <property type="entry name" value="Vsr"/>
    <property type="match status" value="1"/>
</dbReference>
<keyword evidence="3 6" id="KW-0227">DNA damage</keyword>
<evidence type="ECO:0000256" key="1">
    <source>
        <dbReference type="ARBA" id="ARBA00022722"/>
    </source>
</evidence>
<dbReference type="GO" id="GO:0006298">
    <property type="term" value="P:mismatch repair"/>
    <property type="evidence" value="ECO:0007669"/>
    <property type="project" value="UniProtKB-UniRule"/>
</dbReference>
<dbReference type="CDD" id="cd00221">
    <property type="entry name" value="Vsr"/>
    <property type="match status" value="1"/>
</dbReference>
<keyword evidence="5 6" id="KW-0234">DNA repair</keyword>
<comment type="function">
    <text evidence="6">May nick specific sequences that contain T:G mispairs resulting from m5C-deamination.</text>
</comment>
<evidence type="ECO:0000256" key="3">
    <source>
        <dbReference type="ARBA" id="ARBA00022763"/>
    </source>
</evidence>
<evidence type="ECO:0000256" key="2">
    <source>
        <dbReference type="ARBA" id="ARBA00022759"/>
    </source>
</evidence>
<evidence type="ECO:0000256" key="4">
    <source>
        <dbReference type="ARBA" id="ARBA00022801"/>
    </source>
</evidence>
<accession>A0A1N6CNG9</accession>
<evidence type="ECO:0000256" key="6">
    <source>
        <dbReference type="PIRNR" id="PIRNR018267"/>
    </source>
</evidence>
<dbReference type="PIRSF" id="PIRSF018267">
    <property type="entry name" value="VSR_endonuc"/>
    <property type="match status" value="1"/>
</dbReference>
<evidence type="ECO:0000256" key="5">
    <source>
        <dbReference type="ARBA" id="ARBA00023204"/>
    </source>
</evidence>